<reference evidence="1" key="1">
    <citation type="submission" date="2022-08" db="EMBL/GenBank/DDBJ databases">
        <title>Genomic Encyclopedia of Type Strains, Phase V (KMG-V): Genome sequencing to study the core and pangenomes of soil and plant-associated prokaryotes.</title>
        <authorList>
            <person name="Whitman W."/>
        </authorList>
    </citation>
    <scope>NUCLEOTIDE SEQUENCE</scope>
    <source>
        <strain evidence="1">0</strain>
        <strain evidence="3">SP2017</strain>
        <strain evidence="5">SP3002</strain>
        <strain evidence="4">SP3026</strain>
        <strain evidence="2">SP3049</strain>
    </source>
</reference>
<dbReference type="Proteomes" id="UP001155057">
    <property type="component" value="Unassembled WGS sequence"/>
</dbReference>
<dbReference type="Proteomes" id="UP001155010">
    <property type="component" value="Unassembled WGS sequence"/>
</dbReference>
<evidence type="ECO:0000313" key="5">
    <source>
        <dbReference type="EMBL" id="MCS4158698.1"/>
    </source>
</evidence>
<gene>
    <name evidence="4" type="ORF">GGP45_000133</name>
    <name evidence="2" type="ORF">GGP61_000134</name>
    <name evidence="1" type="ORF">GGP71_000038</name>
    <name evidence="3" type="ORF">GGP83_001244</name>
    <name evidence="5" type="ORF">GGP99_002677</name>
</gene>
<dbReference type="InterPro" id="IPR018714">
    <property type="entry name" value="DUF2237"/>
</dbReference>
<evidence type="ECO:0000313" key="4">
    <source>
        <dbReference type="EMBL" id="MCS4119815.1"/>
    </source>
</evidence>
<dbReference type="Proteomes" id="UP001155110">
    <property type="component" value="Unassembled WGS sequence"/>
</dbReference>
<dbReference type="EMBL" id="JANUAU010000001">
    <property type="protein sequence ID" value="MCS3676142.1"/>
    <property type="molecule type" value="Genomic_DNA"/>
</dbReference>
<evidence type="ECO:0000313" key="6">
    <source>
        <dbReference type="Proteomes" id="UP001155027"/>
    </source>
</evidence>
<evidence type="ECO:0000313" key="2">
    <source>
        <dbReference type="EMBL" id="MCS3708547.1"/>
    </source>
</evidence>
<dbReference type="AlphaFoldDB" id="A0A9X2QZX3"/>
<evidence type="ECO:0008006" key="7">
    <source>
        <dbReference type="Google" id="ProtNLM"/>
    </source>
</evidence>
<proteinExistence type="predicted"/>
<sequence>MKVQQSQNVLGGVLRACSMDPETGFYRDGHCRTGPRDTGSHVVCAEMTEAFLEYTKRQGNDLMTPRPEMDFPGLEPGDRWCLCAARWREAMEAGVAPPVVLAATSEAALKAVDLEVLKAHAVDAPSSDDASPDA</sequence>
<dbReference type="Pfam" id="PF09996">
    <property type="entry name" value="DUF2237"/>
    <property type="match status" value="1"/>
</dbReference>
<dbReference type="EMBL" id="JANTZM010000014">
    <property type="protein sequence ID" value="MCS4158698.1"/>
    <property type="molecule type" value="Genomic_DNA"/>
</dbReference>
<dbReference type="PANTHER" id="PTHR37466:SF1">
    <property type="entry name" value="SLR1628 PROTEIN"/>
    <property type="match status" value="1"/>
</dbReference>
<evidence type="ECO:0000313" key="1">
    <source>
        <dbReference type="EMBL" id="MCS3676142.1"/>
    </source>
</evidence>
<dbReference type="RefSeq" id="WP_011404838.1">
    <property type="nucleotide sequence ID" value="NZ_CALTRV010000020.1"/>
</dbReference>
<evidence type="ECO:0000313" key="3">
    <source>
        <dbReference type="EMBL" id="MCS3951302.1"/>
    </source>
</evidence>
<protein>
    <recommendedName>
        <fullName evidence="7">DUF2237 domain-containing protein</fullName>
    </recommendedName>
</protein>
<dbReference type="Proteomes" id="UP001155027">
    <property type="component" value="Unassembled WGS sequence"/>
</dbReference>
<comment type="caution">
    <text evidence="1">The sequence shown here is derived from an EMBL/GenBank/DDBJ whole genome shotgun (WGS) entry which is preliminary data.</text>
</comment>
<dbReference type="EMBL" id="JANUAE010000001">
    <property type="protein sequence ID" value="MCS3708547.1"/>
    <property type="molecule type" value="Genomic_DNA"/>
</dbReference>
<dbReference type="SMR" id="A0A9X2QZX3"/>
<dbReference type="Gene3D" id="3.30.56.110">
    <property type="entry name" value="Protein of unknown function DUF2237"/>
    <property type="match status" value="1"/>
</dbReference>
<dbReference type="EMBL" id="JANUBB010000004">
    <property type="protein sequence ID" value="MCS3951302.1"/>
    <property type="molecule type" value="Genomic_DNA"/>
</dbReference>
<name>A0A9X2QZX3_9BACT</name>
<dbReference type="PANTHER" id="PTHR37466">
    <property type="entry name" value="SLR1628 PROTEIN"/>
    <property type="match status" value="1"/>
</dbReference>
<organism evidence="1 6">
    <name type="scientific">Salinibacter ruber</name>
    <dbReference type="NCBI Taxonomy" id="146919"/>
    <lineage>
        <taxon>Bacteria</taxon>
        <taxon>Pseudomonadati</taxon>
        <taxon>Rhodothermota</taxon>
        <taxon>Rhodothermia</taxon>
        <taxon>Rhodothermales</taxon>
        <taxon>Salinibacteraceae</taxon>
        <taxon>Salinibacter</taxon>
    </lineage>
</organism>
<dbReference type="OMA" id="RNGCCDT"/>
<dbReference type="EMBL" id="JANUBL010000001">
    <property type="protein sequence ID" value="MCS4119815.1"/>
    <property type="molecule type" value="Genomic_DNA"/>
</dbReference>
<dbReference type="Proteomes" id="UP001155144">
    <property type="component" value="Unassembled WGS sequence"/>
</dbReference>
<accession>A0A9X2QZX3</accession>
<dbReference type="GeneID" id="83729053"/>